<evidence type="ECO:0000256" key="1">
    <source>
        <dbReference type="SAM" id="SignalP"/>
    </source>
</evidence>
<reference evidence="2" key="1">
    <citation type="journal article" date="2023" name="GigaByte">
        <title>Genome assembly of the bearded iris, Iris pallida Lam.</title>
        <authorList>
            <person name="Bruccoleri R.E."/>
            <person name="Oakeley E.J."/>
            <person name="Faust A.M.E."/>
            <person name="Altorfer M."/>
            <person name="Dessus-Babus S."/>
            <person name="Burckhardt D."/>
            <person name="Oertli M."/>
            <person name="Naumann U."/>
            <person name="Petersen F."/>
            <person name="Wong J."/>
        </authorList>
    </citation>
    <scope>NUCLEOTIDE SEQUENCE</scope>
    <source>
        <strain evidence="2">GSM-AAB239-AS_SAM_17_03QT</strain>
    </source>
</reference>
<keyword evidence="4" id="KW-1185">Reference proteome</keyword>
<dbReference type="Proteomes" id="UP001140949">
    <property type="component" value="Unassembled WGS sequence"/>
</dbReference>
<evidence type="ECO:0000313" key="4">
    <source>
        <dbReference type="Proteomes" id="UP001140949"/>
    </source>
</evidence>
<organism evidence="2 4">
    <name type="scientific">Iris pallida</name>
    <name type="common">Sweet iris</name>
    <dbReference type="NCBI Taxonomy" id="29817"/>
    <lineage>
        <taxon>Eukaryota</taxon>
        <taxon>Viridiplantae</taxon>
        <taxon>Streptophyta</taxon>
        <taxon>Embryophyta</taxon>
        <taxon>Tracheophyta</taxon>
        <taxon>Spermatophyta</taxon>
        <taxon>Magnoliopsida</taxon>
        <taxon>Liliopsida</taxon>
        <taxon>Asparagales</taxon>
        <taxon>Iridaceae</taxon>
        <taxon>Iridoideae</taxon>
        <taxon>Irideae</taxon>
        <taxon>Iris</taxon>
    </lineage>
</organism>
<protein>
    <submittedName>
        <fullName evidence="2">Uncharacterized protein</fullName>
    </submittedName>
</protein>
<comment type="caution">
    <text evidence="2">The sequence shown here is derived from an EMBL/GenBank/DDBJ whole genome shotgun (WGS) entry which is preliminary data.</text>
</comment>
<keyword evidence="1" id="KW-0732">Signal</keyword>
<dbReference type="EMBL" id="JANAVB010020198">
    <property type="protein sequence ID" value="KAJ6827529.1"/>
    <property type="molecule type" value="Genomic_DNA"/>
</dbReference>
<dbReference type="EMBL" id="JANAVB010020797">
    <property type="protein sequence ID" value="KAJ6826653.1"/>
    <property type="molecule type" value="Genomic_DNA"/>
</dbReference>
<evidence type="ECO:0000313" key="2">
    <source>
        <dbReference type="EMBL" id="KAJ6826653.1"/>
    </source>
</evidence>
<feature type="signal peptide" evidence="1">
    <location>
        <begin position="1"/>
        <end position="19"/>
    </location>
</feature>
<proteinExistence type="predicted"/>
<accession>A0AAX6GDV5</accession>
<dbReference type="AlphaFoldDB" id="A0AAX6GDV5"/>
<sequence length="44" mass="5053">MVMMIDLDFLLMMARQLCCSHLSGVMKRMWVPSTTLSLTMMDPS</sequence>
<evidence type="ECO:0000313" key="3">
    <source>
        <dbReference type="EMBL" id="KAJ6827529.1"/>
    </source>
</evidence>
<gene>
    <name evidence="3" type="ORF">M6B38_126755</name>
    <name evidence="2" type="ORF">M6B38_371170</name>
</gene>
<feature type="chain" id="PRO_5044718790" evidence="1">
    <location>
        <begin position="20"/>
        <end position="44"/>
    </location>
</feature>
<name>A0AAX6GDV5_IRIPA</name>
<reference evidence="2" key="2">
    <citation type="submission" date="2023-04" db="EMBL/GenBank/DDBJ databases">
        <authorList>
            <person name="Bruccoleri R.E."/>
            <person name="Oakeley E.J."/>
            <person name="Faust A.-M."/>
            <person name="Dessus-Babus S."/>
            <person name="Altorfer M."/>
            <person name="Burckhardt D."/>
            <person name="Oertli M."/>
            <person name="Naumann U."/>
            <person name="Petersen F."/>
            <person name="Wong J."/>
        </authorList>
    </citation>
    <scope>NUCLEOTIDE SEQUENCE</scope>
    <source>
        <strain evidence="2">GSM-AAB239-AS_SAM_17_03QT</strain>
        <tissue evidence="2">Leaf</tissue>
    </source>
</reference>